<proteinExistence type="predicted"/>
<dbReference type="EMBL" id="JAWWNJ010000288">
    <property type="protein sequence ID" value="KAK6966276.1"/>
    <property type="molecule type" value="Genomic_DNA"/>
</dbReference>
<evidence type="ECO:0000313" key="2">
    <source>
        <dbReference type="Proteomes" id="UP001362999"/>
    </source>
</evidence>
<keyword evidence="2" id="KW-1185">Reference proteome</keyword>
<name>A0AAV9YYI4_9AGAR</name>
<protein>
    <submittedName>
        <fullName evidence="1">Uncharacterized protein</fullName>
    </submittedName>
</protein>
<feature type="non-terminal residue" evidence="1">
    <location>
        <position position="116"/>
    </location>
</feature>
<reference evidence="1 2" key="1">
    <citation type="journal article" date="2024" name="J Genomics">
        <title>Draft genome sequencing and assembly of Favolaschia claudopus CIRM-BRFM 2984 isolated from oak limbs.</title>
        <authorList>
            <person name="Navarro D."/>
            <person name="Drula E."/>
            <person name="Chaduli D."/>
            <person name="Cazenave R."/>
            <person name="Ahrendt S."/>
            <person name="Wang J."/>
            <person name="Lipzen A."/>
            <person name="Daum C."/>
            <person name="Barry K."/>
            <person name="Grigoriev I.V."/>
            <person name="Favel A."/>
            <person name="Rosso M.N."/>
            <person name="Martin F."/>
        </authorList>
    </citation>
    <scope>NUCLEOTIDE SEQUENCE [LARGE SCALE GENOMIC DNA]</scope>
    <source>
        <strain evidence="1 2">CIRM-BRFM 2984</strain>
    </source>
</reference>
<sequence>PDRIDGLRATSAASLIPEVVRKKCADGWKKHVVLNFLTDEACSISTRSAMKEYDDSYTFDGARGLVPVAKEVSMDKERALGFSEWFGAWQRLLSLIRTYVPLELSKWHAHFDYICD</sequence>
<dbReference type="AlphaFoldDB" id="A0AAV9YYI4"/>
<evidence type="ECO:0000313" key="1">
    <source>
        <dbReference type="EMBL" id="KAK6966276.1"/>
    </source>
</evidence>
<feature type="non-terminal residue" evidence="1">
    <location>
        <position position="1"/>
    </location>
</feature>
<accession>A0AAV9YYI4</accession>
<comment type="caution">
    <text evidence="1">The sequence shown here is derived from an EMBL/GenBank/DDBJ whole genome shotgun (WGS) entry which is preliminary data.</text>
</comment>
<dbReference type="Proteomes" id="UP001362999">
    <property type="component" value="Unassembled WGS sequence"/>
</dbReference>
<gene>
    <name evidence="1" type="ORF">R3P38DRAFT_2479920</name>
</gene>
<organism evidence="1 2">
    <name type="scientific">Favolaschia claudopus</name>
    <dbReference type="NCBI Taxonomy" id="2862362"/>
    <lineage>
        <taxon>Eukaryota</taxon>
        <taxon>Fungi</taxon>
        <taxon>Dikarya</taxon>
        <taxon>Basidiomycota</taxon>
        <taxon>Agaricomycotina</taxon>
        <taxon>Agaricomycetes</taxon>
        <taxon>Agaricomycetidae</taxon>
        <taxon>Agaricales</taxon>
        <taxon>Marasmiineae</taxon>
        <taxon>Mycenaceae</taxon>
        <taxon>Favolaschia</taxon>
    </lineage>
</organism>